<evidence type="ECO:0000313" key="2">
    <source>
        <dbReference type="Proteomes" id="UP000267250"/>
    </source>
</evidence>
<dbReference type="RefSeq" id="WP_127017457.1">
    <property type="nucleotide sequence ID" value="NZ_CP016379.1"/>
</dbReference>
<dbReference type="EMBL" id="CP016379">
    <property type="protein sequence ID" value="AZR74107.1"/>
    <property type="molecule type" value="Genomic_DNA"/>
</dbReference>
<accession>A0A3S9T0S9</accession>
<evidence type="ECO:0000313" key="1">
    <source>
        <dbReference type="EMBL" id="AZR74107.1"/>
    </source>
</evidence>
<organism evidence="1 2">
    <name type="scientific">Anoxybacter fermentans</name>
    <dbReference type="NCBI Taxonomy" id="1323375"/>
    <lineage>
        <taxon>Bacteria</taxon>
        <taxon>Bacillati</taxon>
        <taxon>Bacillota</taxon>
        <taxon>Clostridia</taxon>
        <taxon>Halanaerobiales</taxon>
        <taxon>Anoxybacter</taxon>
    </lineage>
</organism>
<dbReference type="AlphaFoldDB" id="A0A3S9T0S9"/>
<gene>
    <name evidence="1" type="ORF">BBF96_12285</name>
</gene>
<reference evidence="1 2" key="1">
    <citation type="submission" date="2016-07" db="EMBL/GenBank/DDBJ databases">
        <title>Genome and transcriptome analysis of iron-reducing fermentative bacteria Anoxybacter fermentans.</title>
        <authorList>
            <person name="Zeng X."/>
            <person name="Shao Z."/>
        </authorList>
    </citation>
    <scope>NUCLEOTIDE SEQUENCE [LARGE SCALE GENOMIC DNA]</scope>
    <source>
        <strain evidence="1 2">DY22613</strain>
    </source>
</reference>
<sequence>MQLEVGSGRSIEKLRTACPLSVNVKDWSDVNQNIAGGIRWLYGKVGHVRWAKSEFDKIEDNEKEEDKNEDYKKKKINSGYEWYNTNKEKIEEGIKKYGTEWFGPVLAYNGTGERAWDYAERVFEAYKYGTDPQPPYEKNKLF</sequence>
<name>A0A3S9T0S9_9FIRM</name>
<proteinExistence type="predicted"/>
<keyword evidence="2" id="KW-1185">Reference proteome</keyword>
<dbReference type="KEGG" id="aft:BBF96_12285"/>
<protein>
    <submittedName>
        <fullName evidence="1">Uncharacterized protein</fullName>
    </submittedName>
</protein>
<dbReference type="Proteomes" id="UP000267250">
    <property type="component" value="Chromosome"/>
</dbReference>